<dbReference type="GO" id="GO:0008970">
    <property type="term" value="F:phospholipase A1 activity"/>
    <property type="evidence" value="ECO:0007669"/>
    <property type="project" value="TreeGrafter"/>
</dbReference>
<dbReference type="InterPro" id="IPR007053">
    <property type="entry name" value="LRAT_dom"/>
</dbReference>
<evidence type="ECO:0000313" key="7">
    <source>
        <dbReference type="RefSeq" id="XP_006861160.1"/>
    </source>
</evidence>
<dbReference type="GO" id="GO:0004623">
    <property type="term" value="F:phospholipase A2 activity"/>
    <property type="evidence" value="ECO:0007669"/>
    <property type="project" value="TreeGrafter"/>
</dbReference>
<organism evidence="6 7">
    <name type="scientific">Chrysochloris asiatica</name>
    <name type="common">Cape golden mole</name>
    <dbReference type="NCBI Taxonomy" id="185453"/>
    <lineage>
        <taxon>Eukaryota</taxon>
        <taxon>Metazoa</taxon>
        <taxon>Chordata</taxon>
        <taxon>Craniata</taxon>
        <taxon>Vertebrata</taxon>
        <taxon>Euteleostomi</taxon>
        <taxon>Mammalia</taxon>
        <taxon>Eutheria</taxon>
        <taxon>Afrotheria</taxon>
        <taxon>Chrysochloridae</taxon>
        <taxon>Chrysochlorinae</taxon>
        <taxon>Chrysochloris</taxon>
    </lineage>
</organism>
<evidence type="ECO:0000256" key="2">
    <source>
        <dbReference type="ARBA" id="ARBA00022679"/>
    </source>
</evidence>
<feature type="domain" description="LRAT" evidence="5">
    <location>
        <begin position="22"/>
        <end position="138"/>
    </location>
</feature>
<dbReference type="PROSITE" id="PS51934">
    <property type="entry name" value="LRAT"/>
    <property type="match status" value="1"/>
</dbReference>
<dbReference type="GeneID" id="102832344"/>
<dbReference type="Gene3D" id="3.90.1720.10">
    <property type="entry name" value="endopeptidase domain like (from Nostoc punctiforme)"/>
    <property type="match status" value="1"/>
</dbReference>
<gene>
    <name evidence="7" type="primary">LOC102832344</name>
</gene>
<keyword evidence="3" id="KW-0378">Hydrolase</keyword>
<comment type="similarity">
    <text evidence="1">Belongs to the H-rev107 family.</text>
</comment>
<dbReference type="PANTHER" id="PTHR13943">
    <property type="entry name" value="HRAS-LIKE SUPPRESSOR - RELATED"/>
    <property type="match status" value="1"/>
</dbReference>
<dbReference type="GO" id="GO:0016410">
    <property type="term" value="F:N-acyltransferase activity"/>
    <property type="evidence" value="ECO:0007669"/>
    <property type="project" value="TreeGrafter"/>
</dbReference>
<name>A0A9B0TI61_CHRAS</name>
<sequence>MLLFNTVFTLLKCKPKLKAGDLIEIFRSVYRHWALYVGYGYVIHLTNPSEVAGAGLSSVSSVTASKGIVKRELLYVVAGSDKYRINNKHDDAYPVLPLSEFILQAELMVGKEIPYKLMSNNCEHFVNYLRYGIAVTRCIGIRLSRMEITGPWDYPYCMC</sequence>
<evidence type="ECO:0000313" key="6">
    <source>
        <dbReference type="Proteomes" id="UP000504623"/>
    </source>
</evidence>
<dbReference type="GO" id="GO:0070292">
    <property type="term" value="P:N-acylphosphatidylethanolamine metabolic process"/>
    <property type="evidence" value="ECO:0007669"/>
    <property type="project" value="TreeGrafter"/>
</dbReference>
<dbReference type="InterPro" id="IPR051496">
    <property type="entry name" value="H-rev107_PLA/AT"/>
</dbReference>
<dbReference type="AlphaFoldDB" id="A0A9B0TI61"/>
<proteinExistence type="inferred from homology"/>
<evidence type="ECO:0000256" key="3">
    <source>
        <dbReference type="ARBA" id="ARBA00022801"/>
    </source>
</evidence>
<dbReference type="GO" id="GO:0005737">
    <property type="term" value="C:cytoplasm"/>
    <property type="evidence" value="ECO:0007669"/>
    <property type="project" value="TreeGrafter"/>
</dbReference>
<dbReference type="RefSeq" id="XP_006861160.1">
    <property type="nucleotide sequence ID" value="XM_006861098.1"/>
</dbReference>
<keyword evidence="6" id="KW-1185">Reference proteome</keyword>
<keyword evidence="4" id="KW-0443">Lipid metabolism</keyword>
<dbReference type="PANTHER" id="PTHR13943:SF31">
    <property type="entry name" value="PHOSPHOLIPASE A AND ACYLTRANSFERASE 3"/>
    <property type="match status" value="1"/>
</dbReference>
<accession>A0A9B0TI61</accession>
<dbReference type="Proteomes" id="UP000504623">
    <property type="component" value="Unplaced"/>
</dbReference>
<dbReference type="OrthoDB" id="421951at2759"/>
<dbReference type="Pfam" id="PF04970">
    <property type="entry name" value="LRAT"/>
    <property type="match status" value="1"/>
</dbReference>
<keyword evidence="2" id="KW-0808">Transferase</keyword>
<evidence type="ECO:0000259" key="5">
    <source>
        <dbReference type="PROSITE" id="PS51934"/>
    </source>
</evidence>
<reference evidence="7" key="1">
    <citation type="submission" date="2025-08" db="UniProtKB">
        <authorList>
            <consortium name="RefSeq"/>
        </authorList>
    </citation>
    <scope>IDENTIFICATION</scope>
    <source>
        <tissue evidence="7">Spleen</tissue>
    </source>
</reference>
<protein>
    <submittedName>
        <fullName evidence="7">HRAS-like suppressor 3-like</fullName>
    </submittedName>
</protein>
<evidence type="ECO:0000256" key="1">
    <source>
        <dbReference type="ARBA" id="ARBA00007824"/>
    </source>
</evidence>
<evidence type="ECO:0000256" key="4">
    <source>
        <dbReference type="ARBA" id="ARBA00023098"/>
    </source>
</evidence>